<reference evidence="1" key="1">
    <citation type="submission" date="2022-02" db="EMBL/GenBank/DDBJ databases">
        <authorList>
            <person name="Giguere J D."/>
        </authorList>
    </citation>
    <scope>NUCLEOTIDE SEQUENCE</scope>
    <source>
        <strain evidence="1">CCAP 1055/1</strain>
    </source>
</reference>
<protein>
    <submittedName>
        <fullName evidence="1">Uncharacterized protein</fullName>
    </submittedName>
</protein>
<dbReference type="Proteomes" id="UP000836788">
    <property type="component" value="Chromosome 4"/>
</dbReference>
<organism evidence="1">
    <name type="scientific">Phaeodactylum tricornutum</name>
    <name type="common">Diatom</name>
    <dbReference type="NCBI Taxonomy" id="2850"/>
    <lineage>
        <taxon>Eukaryota</taxon>
        <taxon>Sar</taxon>
        <taxon>Stramenopiles</taxon>
        <taxon>Ochrophyta</taxon>
        <taxon>Bacillariophyta</taxon>
        <taxon>Bacillariophyceae</taxon>
        <taxon>Bacillariophycidae</taxon>
        <taxon>Naviculales</taxon>
        <taxon>Phaeodactylaceae</taxon>
        <taxon>Phaeodactylum</taxon>
    </lineage>
</organism>
<dbReference type="EMBL" id="OU594945">
    <property type="protein sequence ID" value="CAG9289308.1"/>
    <property type="molecule type" value="Genomic_DNA"/>
</dbReference>
<evidence type="ECO:0000313" key="1">
    <source>
        <dbReference type="EMBL" id="CAG9289308.1"/>
    </source>
</evidence>
<gene>
    <name evidence="1" type="ORF">PTTT1_LOCUS41243</name>
</gene>
<accession>A0A8J9XAL4</accession>
<proteinExistence type="predicted"/>
<sequence>MTGQDTYEFGDLTRMADQLAKDKISNYTGKAGYKFGDLSKEILRRTWEGEYLLEDVWLALKLLISYGLGITSLTRLMPIKVLLELINVGLAQQATGRVMEVLAGTLDERMKAALTGNSKYQLGDITKDKLTRALQEFTGKESYKFGDIGQKISSLATYSGEQTNTKEIHILDDKTMAAELRSWDAKFQKDAMDKT</sequence>
<dbReference type="AlphaFoldDB" id="A0A8J9XAL4"/>
<name>A0A8J9XAL4_PHATR</name>